<organism evidence="2 3">
    <name type="scientific">Candidatus Cohnella colombiensis</name>
    <dbReference type="NCBI Taxonomy" id="3121368"/>
    <lineage>
        <taxon>Bacteria</taxon>
        <taxon>Bacillati</taxon>
        <taxon>Bacillota</taxon>
        <taxon>Bacilli</taxon>
        <taxon>Bacillales</taxon>
        <taxon>Paenibacillaceae</taxon>
        <taxon>Cohnella</taxon>
    </lineage>
</organism>
<keyword evidence="3" id="KW-1185">Reference proteome</keyword>
<evidence type="ECO:0000313" key="2">
    <source>
        <dbReference type="EMBL" id="WEK53604.1"/>
    </source>
</evidence>
<proteinExistence type="predicted"/>
<feature type="region of interest" description="Disordered" evidence="1">
    <location>
        <begin position="103"/>
        <end position="140"/>
    </location>
</feature>
<reference evidence="2" key="1">
    <citation type="submission" date="2023-03" db="EMBL/GenBank/DDBJ databases">
        <title>Andean soil-derived lignocellulolytic bacterial consortium as a source of novel taxa and putative plastic-active enzymes.</title>
        <authorList>
            <person name="Diaz-Garcia L."/>
            <person name="Chuvochina M."/>
            <person name="Feuerriegel G."/>
            <person name="Bunk B."/>
            <person name="Sproer C."/>
            <person name="Streit W.R."/>
            <person name="Rodriguez L.M."/>
            <person name="Overmann J."/>
            <person name="Jimenez D.J."/>
        </authorList>
    </citation>
    <scope>NUCLEOTIDE SEQUENCE</scope>
    <source>
        <strain evidence="2">MAG 2441</strain>
    </source>
</reference>
<evidence type="ECO:0000313" key="3">
    <source>
        <dbReference type="Proteomes" id="UP001178662"/>
    </source>
</evidence>
<protein>
    <submittedName>
        <fullName evidence="2">Uncharacterized protein</fullName>
    </submittedName>
</protein>
<gene>
    <name evidence="2" type="ORF">P0Y55_13585</name>
</gene>
<evidence type="ECO:0000256" key="1">
    <source>
        <dbReference type="SAM" id="MobiDB-lite"/>
    </source>
</evidence>
<feature type="compositionally biased region" description="Basic residues" evidence="1">
    <location>
        <begin position="118"/>
        <end position="140"/>
    </location>
</feature>
<dbReference type="AlphaFoldDB" id="A0AA95JET8"/>
<name>A0AA95JET8_9BACL</name>
<dbReference type="Proteomes" id="UP001178662">
    <property type="component" value="Chromosome"/>
</dbReference>
<sequence>MNEPYKSHFRGWTPGEQIFPGIEQSVTSGPPAVINPTTVVSTEALTAPKSGLPFNFSVSNLSDIKNIVERMGGIDGVLATMGKVQKFVTTMQQFAPMIQLFMKKKNTDSTSSSGSGGRVRRRRRRTRRTAVKRRISKKRS</sequence>
<dbReference type="EMBL" id="CP119317">
    <property type="protein sequence ID" value="WEK53604.1"/>
    <property type="molecule type" value="Genomic_DNA"/>
</dbReference>
<accession>A0AA95JET8</accession>